<protein>
    <recommendedName>
        <fullName evidence="4">DUF2946 domain-containing protein</fullName>
    </recommendedName>
</protein>
<dbReference type="OrthoDB" id="7871900at2"/>
<evidence type="ECO:0000313" key="3">
    <source>
        <dbReference type="Proteomes" id="UP000285908"/>
    </source>
</evidence>
<reference evidence="2 3" key="1">
    <citation type="submission" date="2018-11" db="EMBL/GenBank/DDBJ databases">
        <title>Mesobaculum littorinae gen. nov., sp. nov., isolated from Littorina scabra that represents a novel genus of the order Rhodobacteraceae.</title>
        <authorList>
            <person name="Li F."/>
        </authorList>
    </citation>
    <scope>NUCLEOTIDE SEQUENCE [LARGE SCALE GENOMIC DNA]</scope>
    <source>
        <strain evidence="2 3">M0103</strain>
    </source>
</reference>
<keyword evidence="3" id="KW-1185">Reference proteome</keyword>
<organism evidence="2 3">
    <name type="scientific">Mesobaculum littorinae</name>
    <dbReference type="NCBI Taxonomy" id="2486419"/>
    <lineage>
        <taxon>Bacteria</taxon>
        <taxon>Pseudomonadati</taxon>
        <taxon>Pseudomonadota</taxon>
        <taxon>Alphaproteobacteria</taxon>
        <taxon>Rhodobacterales</taxon>
        <taxon>Roseobacteraceae</taxon>
        <taxon>Mesobaculum</taxon>
    </lineage>
</organism>
<feature type="chain" id="PRO_5019404761" description="DUF2946 domain-containing protein" evidence="1">
    <location>
        <begin position="27"/>
        <end position="116"/>
    </location>
</feature>
<accession>A0A438AHD3</accession>
<comment type="caution">
    <text evidence="2">The sequence shown here is derived from an EMBL/GenBank/DDBJ whole genome shotgun (WGS) entry which is preliminary data.</text>
</comment>
<keyword evidence="1" id="KW-0732">Signal</keyword>
<dbReference type="Proteomes" id="UP000285908">
    <property type="component" value="Unassembled WGS sequence"/>
</dbReference>
<gene>
    <name evidence="2" type="ORF">EKE94_11590</name>
</gene>
<dbReference type="EMBL" id="RQXX01000003">
    <property type="protein sequence ID" value="RVV98092.1"/>
    <property type="molecule type" value="Genomic_DNA"/>
</dbReference>
<dbReference type="AlphaFoldDB" id="A0A438AHD3"/>
<dbReference type="RefSeq" id="WP_127906758.1">
    <property type="nucleotide sequence ID" value="NZ_RQXX01000003.1"/>
</dbReference>
<evidence type="ECO:0000256" key="1">
    <source>
        <dbReference type="SAM" id="SignalP"/>
    </source>
</evidence>
<sequence>MLRRIAPRLFTLCAILAIAVASALSAAQMAPDRAEAAQAATLAALGIADLDLCGDEAGHDHRCPFCHLLPEPPLSRAVLARAMEFPGTAPIPRGDLLHGPDFRDPAISARAPPRFV</sequence>
<name>A0A438AHD3_9RHOB</name>
<feature type="signal peptide" evidence="1">
    <location>
        <begin position="1"/>
        <end position="26"/>
    </location>
</feature>
<evidence type="ECO:0000313" key="2">
    <source>
        <dbReference type="EMBL" id="RVV98092.1"/>
    </source>
</evidence>
<evidence type="ECO:0008006" key="4">
    <source>
        <dbReference type="Google" id="ProtNLM"/>
    </source>
</evidence>
<proteinExistence type="predicted"/>